<dbReference type="Proteomes" id="UP001165122">
    <property type="component" value="Unassembled WGS sequence"/>
</dbReference>
<evidence type="ECO:0000313" key="2">
    <source>
        <dbReference type="Proteomes" id="UP001165122"/>
    </source>
</evidence>
<dbReference type="EMBL" id="BRXW01000002">
    <property type="protein sequence ID" value="GMH98979.1"/>
    <property type="molecule type" value="Genomic_DNA"/>
</dbReference>
<gene>
    <name evidence="1" type="ORF">TrLO_g6907</name>
</gene>
<comment type="caution">
    <text evidence="1">The sequence shown here is derived from an EMBL/GenBank/DDBJ whole genome shotgun (WGS) entry which is preliminary data.</text>
</comment>
<protein>
    <submittedName>
        <fullName evidence="1">Uncharacterized protein</fullName>
    </submittedName>
</protein>
<proteinExistence type="predicted"/>
<evidence type="ECO:0000313" key="1">
    <source>
        <dbReference type="EMBL" id="GMH98979.1"/>
    </source>
</evidence>
<reference evidence="2" key="1">
    <citation type="journal article" date="2023" name="Commun. Biol.">
        <title>Genome analysis of Parmales, the sister group of diatoms, reveals the evolutionary specialization of diatoms from phago-mixotrophs to photoautotrophs.</title>
        <authorList>
            <person name="Ban H."/>
            <person name="Sato S."/>
            <person name="Yoshikawa S."/>
            <person name="Yamada K."/>
            <person name="Nakamura Y."/>
            <person name="Ichinomiya M."/>
            <person name="Sato N."/>
            <person name="Blanc-Mathieu R."/>
            <person name="Endo H."/>
            <person name="Kuwata A."/>
            <person name="Ogata H."/>
        </authorList>
    </citation>
    <scope>NUCLEOTIDE SEQUENCE [LARGE SCALE GENOMIC DNA]</scope>
    <source>
        <strain evidence="2">NIES 3700</strain>
    </source>
</reference>
<organism evidence="1 2">
    <name type="scientific">Triparma laevis f. longispina</name>
    <dbReference type="NCBI Taxonomy" id="1714387"/>
    <lineage>
        <taxon>Eukaryota</taxon>
        <taxon>Sar</taxon>
        <taxon>Stramenopiles</taxon>
        <taxon>Ochrophyta</taxon>
        <taxon>Bolidophyceae</taxon>
        <taxon>Parmales</taxon>
        <taxon>Triparmaceae</taxon>
        <taxon>Triparma</taxon>
    </lineage>
</organism>
<dbReference type="AlphaFoldDB" id="A0A9W7C4E7"/>
<sequence length="104" mass="11140">MYSQHPFNPAAISGVHPFGVALFTSAPACSRLLAMAALALNCSGVGCHPKQLISSVSPSLLMGAFRSAFAYISPATCEAEKGMGGNIRKKRERLDTFQELPRER</sequence>
<name>A0A9W7C4E7_9STRA</name>
<keyword evidence="2" id="KW-1185">Reference proteome</keyword>
<accession>A0A9W7C4E7</accession>